<feature type="domain" description="Alcohol dehydrogenase-like N-terminal" evidence="11">
    <location>
        <begin position="54"/>
        <end position="173"/>
    </location>
</feature>
<dbReference type="HOGENOM" id="CLU_026673_11_5_1"/>
<dbReference type="InterPro" id="IPR036291">
    <property type="entry name" value="NAD(P)-bd_dom_sf"/>
</dbReference>
<accession>A0A084AMG6</accession>
<evidence type="ECO:0000256" key="1">
    <source>
        <dbReference type="ARBA" id="ARBA00001947"/>
    </source>
</evidence>
<dbReference type="Pfam" id="PF00107">
    <property type="entry name" value="ADH_zinc_N"/>
    <property type="match status" value="1"/>
</dbReference>
<dbReference type="SUPFAM" id="SSF50129">
    <property type="entry name" value="GroES-like"/>
    <property type="match status" value="1"/>
</dbReference>
<dbReference type="GO" id="GO:0003939">
    <property type="term" value="F:L-iditol 2-dehydrogenase (NAD+) activity"/>
    <property type="evidence" value="ECO:0007669"/>
    <property type="project" value="TreeGrafter"/>
</dbReference>
<keyword evidence="6" id="KW-0560">Oxidoreductase</keyword>
<protein>
    <recommendedName>
        <fullName evidence="14">Enoyl reductase (ER) domain-containing protein</fullName>
    </recommendedName>
</protein>
<dbReference type="GO" id="GO:0008270">
    <property type="term" value="F:zinc ion binding"/>
    <property type="evidence" value="ECO:0007669"/>
    <property type="project" value="InterPro"/>
</dbReference>
<dbReference type="InterPro" id="IPR045306">
    <property type="entry name" value="SDH-like"/>
</dbReference>
<evidence type="ECO:0000313" key="13">
    <source>
        <dbReference type="Proteomes" id="UP000028045"/>
    </source>
</evidence>
<evidence type="ECO:0000256" key="5">
    <source>
        <dbReference type="ARBA" id="ARBA00022833"/>
    </source>
</evidence>
<dbReference type="Proteomes" id="UP000028045">
    <property type="component" value="Unassembled WGS sequence"/>
</dbReference>
<proteinExistence type="inferred from homology"/>
<dbReference type="Gene3D" id="3.90.180.10">
    <property type="entry name" value="Medium-chain alcohol dehydrogenases, catalytic domain"/>
    <property type="match status" value="1"/>
</dbReference>
<dbReference type="InterPro" id="IPR002328">
    <property type="entry name" value="ADH_Zn_CS"/>
</dbReference>
<keyword evidence="4 8" id="KW-0479">Metal-binding</keyword>
<dbReference type="PANTHER" id="PTHR43161:SF25">
    <property type="entry name" value="ALCOHOL DEHYDROGENASE, PUTATIVE (AFU_ORTHOLOGUE AFUA_1G14390)-RELATED"/>
    <property type="match status" value="1"/>
</dbReference>
<evidence type="ECO:0000313" key="12">
    <source>
        <dbReference type="EMBL" id="KEY66495.1"/>
    </source>
</evidence>
<dbReference type="InterPro" id="IPR013149">
    <property type="entry name" value="ADH-like_C"/>
</dbReference>
<evidence type="ECO:0000256" key="3">
    <source>
        <dbReference type="ARBA" id="ARBA00008072"/>
    </source>
</evidence>
<evidence type="ECO:0000259" key="10">
    <source>
        <dbReference type="Pfam" id="PF00107"/>
    </source>
</evidence>
<dbReference type="OrthoDB" id="5363962at2759"/>
<feature type="domain" description="Alcohol dehydrogenase-like C-terminal" evidence="10">
    <location>
        <begin position="211"/>
        <end position="351"/>
    </location>
</feature>
<dbReference type="Pfam" id="PF08240">
    <property type="entry name" value="ADH_N"/>
    <property type="match status" value="1"/>
</dbReference>
<evidence type="ECO:0000256" key="8">
    <source>
        <dbReference type="RuleBase" id="RU361277"/>
    </source>
</evidence>
<keyword evidence="13" id="KW-1185">Reference proteome</keyword>
<evidence type="ECO:0000256" key="2">
    <source>
        <dbReference type="ARBA" id="ARBA00004921"/>
    </source>
</evidence>
<dbReference type="CDD" id="cd05285">
    <property type="entry name" value="sorbitol_DH"/>
    <property type="match status" value="1"/>
</dbReference>
<evidence type="ECO:0000256" key="9">
    <source>
        <dbReference type="SAM" id="MobiDB-lite"/>
    </source>
</evidence>
<sequence length="403" mass="42813">MATETVKAAVLHGPRDLRIVSSSCASPHDPRQEEEEDTNRGSPAQEERQIAAPGADELQVAVKATGICGSDQHYYNHYRNGDILVREPMALGHESAGVVVAVGSNSQDAFKVGDRVALEVGLPCGQCKLCSQGRYNICKGMSFRSSAKSFPHFQGTLQERINHPAKWCHKLPDNVSLDEGSLLEPLSVAIHAVRRARQVKGSRTLVIGAGAVGLLVAAMLRVEEASSITIADIEGSRVTFATDNNFADAGVVVPRKRPASDSAVDKLSLAQETAALFMEQNGGEQYDIIFECTGVEACLQASIYSATAGGAVMLIGMGTPVQTLPISAAALREVDLIGVFRYADTYPYGLSVLADRGSGRLPDVGKLVSHRFDGFDKVTDAFAAAGKPVGDDGKLVLKVMIGF</sequence>
<gene>
    <name evidence="12" type="ORF">S7711_04823</name>
</gene>
<dbReference type="Gene3D" id="3.40.50.720">
    <property type="entry name" value="NAD(P)-binding Rossmann-like Domain"/>
    <property type="match status" value="1"/>
</dbReference>
<dbReference type="PANTHER" id="PTHR43161">
    <property type="entry name" value="SORBITOL DEHYDROGENASE"/>
    <property type="match status" value="1"/>
</dbReference>
<evidence type="ECO:0000256" key="4">
    <source>
        <dbReference type="ARBA" id="ARBA00022723"/>
    </source>
</evidence>
<dbReference type="SUPFAM" id="SSF51735">
    <property type="entry name" value="NAD(P)-binding Rossmann-fold domains"/>
    <property type="match status" value="1"/>
</dbReference>
<dbReference type="GO" id="GO:0006062">
    <property type="term" value="P:sorbitol catabolic process"/>
    <property type="evidence" value="ECO:0007669"/>
    <property type="project" value="TreeGrafter"/>
</dbReference>
<evidence type="ECO:0000256" key="7">
    <source>
        <dbReference type="ARBA" id="ARBA00023027"/>
    </source>
</evidence>
<evidence type="ECO:0000256" key="6">
    <source>
        <dbReference type="ARBA" id="ARBA00023002"/>
    </source>
</evidence>
<name>A0A084AMG6_STACB</name>
<keyword evidence="7" id="KW-0520">NAD</keyword>
<reference evidence="12 13" key="1">
    <citation type="journal article" date="2014" name="BMC Genomics">
        <title>Comparative genome sequencing reveals chemotype-specific gene clusters in the toxigenic black mold Stachybotrys.</title>
        <authorList>
            <person name="Semeiks J."/>
            <person name="Borek D."/>
            <person name="Otwinowski Z."/>
            <person name="Grishin N.V."/>
        </authorList>
    </citation>
    <scope>NUCLEOTIDE SEQUENCE [LARGE SCALE GENOMIC DNA]</scope>
    <source>
        <strain evidence="13">CBS 109288 / IBT 7711</strain>
    </source>
</reference>
<comment type="similarity">
    <text evidence="3 8">Belongs to the zinc-containing alcohol dehydrogenase family.</text>
</comment>
<comment type="pathway">
    <text evidence="2">Carbohydrate degradation.</text>
</comment>
<feature type="region of interest" description="Disordered" evidence="9">
    <location>
        <begin position="1"/>
        <end position="47"/>
    </location>
</feature>
<dbReference type="InterPro" id="IPR011032">
    <property type="entry name" value="GroES-like_sf"/>
</dbReference>
<evidence type="ECO:0008006" key="14">
    <source>
        <dbReference type="Google" id="ProtNLM"/>
    </source>
</evidence>
<dbReference type="EMBL" id="KL648657">
    <property type="protein sequence ID" value="KEY66495.1"/>
    <property type="molecule type" value="Genomic_DNA"/>
</dbReference>
<organism evidence="12 13">
    <name type="scientific">Stachybotrys chartarum (strain CBS 109288 / IBT 7711)</name>
    <name type="common">Toxic black mold</name>
    <name type="synonym">Stilbospora chartarum</name>
    <dbReference type="NCBI Taxonomy" id="1280523"/>
    <lineage>
        <taxon>Eukaryota</taxon>
        <taxon>Fungi</taxon>
        <taxon>Dikarya</taxon>
        <taxon>Ascomycota</taxon>
        <taxon>Pezizomycotina</taxon>
        <taxon>Sordariomycetes</taxon>
        <taxon>Hypocreomycetidae</taxon>
        <taxon>Hypocreales</taxon>
        <taxon>Stachybotryaceae</taxon>
        <taxon>Stachybotrys</taxon>
    </lineage>
</organism>
<evidence type="ECO:0000259" key="11">
    <source>
        <dbReference type="Pfam" id="PF08240"/>
    </source>
</evidence>
<dbReference type="PROSITE" id="PS00059">
    <property type="entry name" value="ADH_ZINC"/>
    <property type="match status" value="1"/>
</dbReference>
<comment type="cofactor">
    <cofactor evidence="1 8">
        <name>Zn(2+)</name>
        <dbReference type="ChEBI" id="CHEBI:29105"/>
    </cofactor>
</comment>
<keyword evidence="5 8" id="KW-0862">Zinc</keyword>
<dbReference type="InterPro" id="IPR013154">
    <property type="entry name" value="ADH-like_N"/>
</dbReference>
<dbReference type="AlphaFoldDB" id="A0A084AMG6"/>